<protein>
    <submittedName>
        <fullName evidence="1">Uncharacterized protein</fullName>
    </submittedName>
</protein>
<reference evidence="1" key="1">
    <citation type="journal article" date="2016" name="Gigascience">
        <title>De novo construction of an expanded transcriptome assembly for the western tarnished plant bug, Lygus hesperus.</title>
        <authorList>
            <person name="Tassone E.E."/>
            <person name="Geib S.M."/>
            <person name="Hall B."/>
            <person name="Fabrick J.A."/>
            <person name="Brent C.S."/>
            <person name="Hull J.J."/>
        </authorList>
    </citation>
    <scope>NUCLEOTIDE SEQUENCE</scope>
</reference>
<dbReference type="AlphaFoldDB" id="A0A146L8V8"/>
<proteinExistence type="predicted"/>
<name>A0A146L8V8_LYGHE</name>
<evidence type="ECO:0000313" key="1">
    <source>
        <dbReference type="EMBL" id="JAQ03552.1"/>
    </source>
</evidence>
<accession>A0A146L8V8</accession>
<gene>
    <name evidence="1" type="ORF">g.6816</name>
</gene>
<sequence>MGVTQTKKKAAYVLIETCALTDHRMFCDFAVTAIISTHVMESLVKSVLSRVFECAVFVHNDKIPGVRRMVYACVVAVERTILHRMYIMDKLMSKKSSINHVYKSSKSKSKAIKQQLVQS</sequence>
<organism evidence="1">
    <name type="scientific">Lygus hesperus</name>
    <name type="common">Western plant bug</name>
    <dbReference type="NCBI Taxonomy" id="30085"/>
    <lineage>
        <taxon>Eukaryota</taxon>
        <taxon>Metazoa</taxon>
        <taxon>Ecdysozoa</taxon>
        <taxon>Arthropoda</taxon>
        <taxon>Hexapoda</taxon>
        <taxon>Insecta</taxon>
        <taxon>Pterygota</taxon>
        <taxon>Neoptera</taxon>
        <taxon>Paraneoptera</taxon>
        <taxon>Hemiptera</taxon>
        <taxon>Heteroptera</taxon>
        <taxon>Panheteroptera</taxon>
        <taxon>Cimicomorpha</taxon>
        <taxon>Miridae</taxon>
        <taxon>Mirini</taxon>
        <taxon>Lygus</taxon>
    </lineage>
</organism>
<dbReference type="EMBL" id="GDHC01015077">
    <property type="protein sequence ID" value="JAQ03552.1"/>
    <property type="molecule type" value="Transcribed_RNA"/>
</dbReference>